<dbReference type="InterPro" id="IPR002909">
    <property type="entry name" value="IPT_dom"/>
</dbReference>
<organism evidence="18 19">
    <name type="scientific">Rhamnella rubrinervis</name>
    <dbReference type="NCBI Taxonomy" id="2594499"/>
    <lineage>
        <taxon>Eukaryota</taxon>
        <taxon>Viridiplantae</taxon>
        <taxon>Streptophyta</taxon>
        <taxon>Embryophyta</taxon>
        <taxon>Tracheophyta</taxon>
        <taxon>Spermatophyta</taxon>
        <taxon>Magnoliopsida</taxon>
        <taxon>eudicotyledons</taxon>
        <taxon>Gunneridae</taxon>
        <taxon>Pentapetalae</taxon>
        <taxon>rosids</taxon>
        <taxon>fabids</taxon>
        <taxon>Rosales</taxon>
        <taxon>Rhamnaceae</taxon>
        <taxon>rhamnoid group</taxon>
        <taxon>Rhamneae</taxon>
        <taxon>Rhamnella</taxon>
    </lineage>
</organism>
<dbReference type="InterPro" id="IPR005559">
    <property type="entry name" value="CG-1_dom"/>
</dbReference>
<dbReference type="EMBL" id="VOIH02000010">
    <property type="protein sequence ID" value="KAF3435022.1"/>
    <property type="molecule type" value="Genomic_DNA"/>
</dbReference>
<feature type="compositionally biased region" description="Polar residues" evidence="16">
    <location>
        <begin position="185"/>
        <end position="212"/>
    </location>
</feature>
<dbReference type="SMART" id="SM01076">
    <property type="entry name" value="CG-1"/>
    <property type="match status" value="1"/>
</dbReference>
<keyword evidence="12" id="KW-0010">Activator</keyword>
<evidence type="ECO:0000256" key="8">
    <source>
        <dbReference type="ARBA" id="ARBA00023016"/>
    </source>
</evidence>
<keyword evidence="7" id="KW-0805">Transcription regulation</keyword>
<keyword evidence="3" id="KW-0597">Phosphoprotein</keyword>
<dbReference type="PROSITE" id="PS50297">
    <property type="entry name" value="ANK_REP_REGION"/>
    <property type="match status" value="1"/>
</dbReference>
<keyword evidence="9 15" id="KW-0040">ANK repeat</keyword>
<dbReference type="InterPro" id="IPR002110">
    <property type="entry name" value="Ankyrin_rpt"/>
</dbReference>
<dbReference type="OrthoDB" id="407555at2759"/>
<keyword evidence="4" id="KW-0677">Repeat</keyword>
<keyword evidence="5" id="KW-0106">Calcium</keyword>
<dbReference type="SMART" id="SM00015">
    <property type="entry name" value="IQ"/>
    <property type="match status" value="2"/>
</dbReference>
<dbReference type="Pfam" id="PF03859">
    <property type="entry name" value="CG-1"/>
    <property type="match status" value="1"/>
</dbReference>
<dbReference type="AlphaFoldDB" id="A0A8K0E1C6"/>
<dbReference type="SUPFAM" id="SSF81296">
    <property type="entry name" value="E set domains"/>
    <property type="match status" value="1"/>
</dbReference>
<dbReference type="PROSITE" id="PS50096">
    <property type="entry name" value="IQ"/>
    <property type="match status" value="2"/>
</dbReference>
<keyword evidence="6" id="KW-0112">Calmodulin-binding</keyword>
<dbReference type="SMART" id="SM00248">
    <property type="entry name" value="ANK"/>
    <property type="match status" value="1"/>
</dbReference>
<reference evidence="18" key="1">
    <citation type="submission" date="2020-03" db="EMBL/GenBank/DDBJ databases">
        <title>A high-quality chromosome-level genome assembly of a woody plant with both climbing and erect habits, Rhamnella rubrinervis.</title>
        <authorList>
            <person name="Lu Z."/>
            <person name="Yang Y."/>
            <person name="Zhu X."/>
            <person name="Sun Y."/>
        </authorList>
    </citation>
    <scope>NUCLEOTIDE SEQUENCE</scope>
    <source>
        <strain evidence="18">BYM</strain>
        <tissue evidence="18">Leaf</tissue>
    </source>
</reference>
<keyword evidence="10" id="KW-0175">Coiled coil</keyword>
<dbReference type="PANTHER" id="PTHR23335">
    <property type="entry name" value="CALMODULIN-BINDING TRANSCRIPTION ACTIVATOR CAMTA"/>
    <property type="match status" value="1"/>
</dbReference>
<dbReference type="GO" id="GO:0003690">
    <property type="term" value="F:double-stranded DNA binding"/>
    <property type="evidence" value="ECO:0007669"/>
    <property type="project" value="TreeGrafter"/>
</dbReference>
<evidence type="ECO:0000313" key="18">
    <source>
        <dbReference type="EMBL" id="KAF3435022.1"/>
    </source>
</evidence>
<comment type="subcellular location">
    <subcellularLocation>
        <location evidence="1">Nucleus</location>
    </subcellularLocation>
</comment>
<comment type="caution">
    <text evidence="18">The sequence shown here is derived from an EMBL/GenBank/DDBJ whole genome shotgun (WGS) entry which is preliminary data.</text>
</comment>
<dbReference type="Gene3D" id="1.25.40.20">
    <property type="entry name" value="Ankyrin repeat-containing domain"/>
    <property type="match status" value="1"/>
</dbReference>
<dbReference type="Gene3D" id="2.60.40.10">
    <property type="entry name" value="Immunoglobulins"/>
    <property type="match status" value="1"/>
</dbReference>
<accession>A0A8K0E1C6</accession>
<evidence type="ECO:0000256" key="1">
    <source>
        <dbReference type="ARBA" id="ARBA00004123"/>
    </source>
</evidence>
<evidence type="ECO:0000256" key="16">
    <source>
        <dbReference type="SAM" id="MobiDB-lite"/>
    </source>
</evidence>
<dbReference type="FunFam" id="1.20.5.190:FF:000003">
    <property type="entry name" value="Calmodulin-binding transcription activator 2"/>
    <property type="match status" value="1"/>
</dbReference>
<keyword evidence="14" id="KW-0539">Nucleus</keyword>
<dbReference type="InterPro" id="IPR027417">
    <property type="entry name" value="P-loop_NTPase"/>
</dbReference>
<dbReference type="Pfam" id="PF12796">
    <property type="entry name" value="Ank_2"/>
    <property type="match status" value="1"/>
</dbReference>
<dbReference type="InterPro" id="IPR013783">
    <property type="entry name" value="Ig-like_fold"/>
</dbReference>
<gene>
    <name evidence="18" type="ORF">FNV43_RR22109</name>
</gene>
<evidence type="ECO:0000256" key="13">
    <source>
        <dbReference type="ARBA" id="ARBA00023163"/>
    </source>
</evidence>
<dbReference type="SUPFAM" id="SSF52540">
    <property type="entry name" value="P-loop containing nucleoside triphosphate hydrolases"/>
    <property type="match status" value="1"/>
</dbReference>
<feature type="region of interest" description="Disordered" evidence="16">
    <location>
        <begin position="178"/>
        <end position="212"/>
    </location>
</feature>
<keyword evidence="13" id="KW-0804">Transcription</keyword>
<evidence type="ECO:0000256" key="14">
    <source>
        <dbReference type="ARBA" id="ARBA00023242"/>
    </source>
</evidence>
<dbReference type="GO" id="GO:0009409">
    <property type="term" value="P:response to cold"/>
    <property type="evidence" value="ECO:0007669"/>
    <property type="project" value="UniProtKB-ARBA"/>
</dbReference>
<dbReference type="GO" id="GO:0005634">
    <property type="term" value="C:nucleus"/>
    <property type="evidence" value="ECO:0007669"/>
    <property type="project" value="UniProtKB-SubCell"/>
</dbReference>
<evidence type="ECO:0000256" key="2">
    <source>
        <dbReference type="ARBA" id="ARBA00008267"/>
    </source>
</evidence>
<dbReference type="PROSITE" id="PS50088">
    <property type="entry name" value="ANK_REPEAT"/>
    <property type="match status" value="1"/>
</dbReference>
<proteinExistence type="inferred from homology"/>
<evidence type="ECO:0000256" key="3">
    <source>
        <dbReference type="ARBA" id="ARBA00022553"/>
    </source>
</evidence>
<evidence type="ECO:0000256" key="9">
    <source>
        <dbReference type="ARBA" id="ARBA00023043"/>
    </source>
</evidence>
<dbReference type="PROSITE" id="PS51437">
    <property type="entry name" value="CG_1"/>
    <property type="match status" value="1"/>
</dbReference>
<evidence type="ECO:0000256" key="12">
    <source>
        <dbReference type="ARBA" id="ARBA00023159"/>
    </source>
</evidence>
<keyword evidence="11" id="KW-0238">DNA-binding</keyword>
<dbReference type="Pfam" id="PF00612">
    <property type="entry name" value="IQ"/>
    <property type="match status" value="2"/>
</dbReference>
<evidence type="ECO:0000256" key="10">
    <source>
        <dbReference type="ARBA" id="ARBA00023054"/>
    </source>
</evidence>
<dbReference type="InterPro" id="IPR000048">
    <property type="entry name" value="IQ_motif_EF-hand-BS"/>
</dbReference>
<dbReference type="GO" id="GO:0005516">
    <property type="term" value="F:calmodulin binding"/>
    <property type="evidence" value="ECO:0007669"/>
    <property type="project" value="UniProtKB-KW"/>
</dbReference>
<dbReference type="InterPro" id="IPR036770">
    <property type="entry name" value="Ankyrin_rpt-contain_sf"/>
</dbReference>
<dbReference type="GO" id="GO:0003712">
    <property type="term" value="F:transcription coregulator activity"/>
    <property type="evidence" value="ECO:0007669"/>
    <property type="project" value="TreeGrafter"/>
</dbReference>
<keyword evidence="8" id="KW-0346">Stress response</keyword>
<feature type="domain" description="CG-1" evidence="17">
    <location>
        <begin position="40"/>
        <end position="166"/>
    </location>
</feature>
<dbReference type="InterPro" id="IPR014756">
    <property type="entry name" value="Ig_E-set"/>
</dbReference>
<dbReference type="Gene3D" id="1.20.5.190">
    <property type="match status" value="1"/>
</dbReference>
<feature type="repeat" description="ANK" evidence="15">
    <location>
        <begin position="766"/>
        <end position="798"/>
    </location>
</feature>
<evidence type="ECO:0000256" key="11">
    <source>
        <dbReference type="ARBA" id="ARBA00023125"/>
    </source>
</evidence>
<comment type="similarity">
    <text evidence="2">Belongs to the CAMTA family.</text>
</comment>
<dbReference type="FunFam" id="2.60.40.10:FF:000314">
    <property type="entry name" value="Calmodulin-binding transcription activator 2"/>
    <property type="match status" value="1"/>
</dbReference>
<evidence type="ECO:0000256" key="4">
    <source>
        <dbReference type="ARBA" id="ARBA00022737"/>
    </source>
</evidence>
<dbReference type="GO" id="GO:0006357">
    <property type="term" value="P:regulation of transcription by RNA polymerase II"/>
    <property type="evidence" value="ECO:0007669"/>
    <property type="project" value="TreeGrafter"/>
</dbReference>
<dbReference type="Proteomes" id="UP000796880">
    <property type="component" value="Unassembled WGS sequence"/>
</dbReference>
<evidence type="ECO:0000256" key="6">
    <source>
        <dbReference type="ARBA" id="ARBA00022860"/>
    </source>
</evidence>
<evidence type="ECO:0000256" key="5">
    <source>
        <dbReference type="ARBA" id="ARBA00022837"/>
    </source>
</evidence>
<protein>
    <recommendedName>
        <fullName evidence="17">CG-1 domain-containing protein</fullName>
    </recommendedName>
</protein>
<dbReference type="PANTHER" id="PTHR23335:SF29">
    <property type="entry name" value="CALMODULIN-BINDING TRANSCRIPTION ACTIVATOR 1"/>
    <property type="match status" value="1"/>
</dbReference>
<evidence type="ECO:0000256" key="7">
    <source>
        <dbReference type="ARBA" id="ARBA00023015"/>
    </source>
</evidence>
<name>A0A8K0E1C6_9ROSA</name>
<dbReference type="Pfam" id="PF01833">
    <property type="entry name" value="TIG"/>
    <property type="match status" value="1"/>
</dbReference>
<keyword evidence="19" id="KW-1185">Reference proteome</keyword>
<dbReference type="SUPFAM" id="SSF48403">
    <property type="entry name" value="Ankyrin repeat"/>
    <property type="match status" value="1"/>
</dbReference>
<evidence type="ECO:0000313" key="19">
    <source>
        <dbReference type="Proteomes" id="UP000796880"/>
    </source>
</evidence>
<evidence type="ECO:0000259" key="17">
    <source>
        <dbReference type="PROSITE" id="PS51437"/>
    </source>
</evidence>
<evidence type="ECO:0000256" key="15">
    <source>
        <dbReference type="PROSITE-ProRule" id="PRU00023"/>
    </source>
</evidence>
<sequence>MLFHEVQQEVKQIMDTLSKNNVPGDISLLRNWELVNSKDIQQLSTEAQHRWLRPAEICEILRNHQKFRITPEPPSKPPSGSLFLFDRKVLRYFRKDGHNWRKKKDGKTVREAHEKLKVGSIDVLHCYYAHGEENESFQRRSYWMLEPELMHIVFVHYLEVKGNKTNIGGVREIDEFSPDLRKASPQISSPSTSHCKEPSGNTDYTSPSSSLTSFCEDADTGDSFQASSTCHSFSESPQPHMGNGLLMNSMDFNLLTHPNSNNYDGLSSIHGANYMSQFQRDRPIYNDAPDSGIGSQKSLGLGSWEEILEQSTRGCHNIPSHISLSSTDPVYSGVALEQQTVTLSDLSAGESSAERQLESSLPIHSSWQVSLEDNSMLLPKWSVDQPTNLELPCSLENTLFEQSIADANLAIAPEQFNTHLDQQNQKPVQNNPLGQLSNVESECLITSNADSDISTDGNINYSFSLRRQLLDGEEGLKKVDSFSRWVSKELGEVDNLQMQSSSGISWSTVECGNVVDDSTLSPSLSQDQLFSITDFSPKCGYTDVETEVLITGAFLKNQQEVARYKWSCMFGEVEVPAEILVDGVLCCNAPPRSSGTVPFYVTCSNRIACSEVREFDYLLGSIKGLDITNIYGSDTDEMLLHLQLERLLSCRSVKPLNNIFKDVMKKRDLINKIISLKEEEEAKLKLELNSEKDVSQYEAKEHLLKILTKDMLYSWLLHKVTEDGKGPSVLDEYGQGVLHLASALGYNWAIIPIVTSGVSINFRDVNGWTALHWAAFYGREQTVAFLVSLGAAPGVLTDPSPENPLGRTPADLASVKGQKGISGFLAESSLTSYLSSLTVNDQKDDGVAENSGTKVVQTVSERTATPVNYFDMPDTLSLKDSLTAVRNATQAADRIHQMFRMQSFERRQLNDYGDDEYGLSDERALSLLAAKSSRAGPSYGQAHAAAVHIQKKYRGWKKRKEFLIIRQRIVKIQAHVRGHQIRKQYRAIIWSVGILEKVILRWRRKGSGLRGFRKDAVIKEPYSHSESIPLKDDEYDFIKEGRKQTEERFQKALTRVKSMVQYPEARAQYRRLLNVVEGFRETKGNDMASNVSEETTDADEDLVNIDTLLDDDTFMSVAFE</sequence>